<keyword evidence="1" id="KW-0812">Transmembrane</keyword>
<keyword evidence="4" id="KW-1185">Reference proteome</keyword>
<reference evidence="3 4" key="1">
    <citation type="submission" date="2013-09" db="EMBL/GenBank/DDBJ databases">
        <authorList>
            <person name="Zeng Z."/>
            <person name="Chen C."/>
        </authorList>
    </citation>
    <scope>NUCLEOTIDE SEQUENCE [LARGE SCALE GENOMIC DNA]</scope>
    <source>
        <strain evidence="3 4">WB 4.1-42</strain>
    </source>
</reference>
<evidence type="ECO:0000259" key="2">
    <source>
        <dbReference type="Pfam" id="PF22827"/>
    </source>
</evidence>
<organism evidence="3 4">
    <name type="scientific">Flavobacterium subsaxonicum WB 4.1-42 = DSM 21790</name>
    <dbReference type="NCBI Taxonomy" id="1121898"/>
    <lineage>
        <taxon>Bacteria</taxon>
        <taxon>Pseudomonadati</taxon>
        <taxon>Bacteroidota</taxon>
        <taxon>Flavobacteriia</taxon>
        <taxon>Flavobacteriales</taxon>
        <taxon>Flavobacteriaceae</taxon>
        <taxon>Flavobacterium</taxon>
    </lineage>
</organism>
<feature type="domain" description="Gliding motility protein GldL-like N-terminal" evidence="2">
    <location>
        <begin position="16"/>
        <end position="43"/>
    </location>
</feature>
<dbReference type="Pfam" id="PF22827">
    <property type="entry name" value="GldL_N"/>
    <property type="match status" value="1"/>
</dbReference>
<dbReference type="STRING" id="1121898.GCA_000422725_00419"/>
<feature type="transmembrane region" description="Helical" evidence="1">
    <location>
        <begin position="32"/>
        <end position="55"/>
    </location>
</feature>
<dbReference type="InterPro" id="IPR055087">
    <property type="entry name" value="GldL-like_N"/>
</dbReference>
<name>A0A0A2MPN6_9FLAO</name>
<sequence length="65" mass="7418">MKYYQIIIVLVLGLIITIVGALFKVMHWPYASIMLITGMFTKVAALILLIIKLISDRRTNNLLNK</sequence>
<proteinExistence type="predicted"/>
<dbReference type="eggNOG" id="ENOG5033BG8">
    <property type="taxonomic scope" value="Bacteria"/>
</dbReference>
<evidence type="ECO:0000313" key="4">
    <source>
        <dbReference type="Proteomes" id="UP000030111"/>
    </source>
</evidence>
<keyword evidence="1" id="KW-0472">Membrane</keyword>
<dbReference type="AlphaFoldDB" id="A0A0A2MPN6"/>
<evidence type="ECO:0000256" key="1">
    <source>
        <dbReference type="SAM" id="Phobius"/>
    </source>
</evidence>
<keyword evidence="1" id="KW-1133">Transmembrane helix</keyword>
<gene>
    <name evidence="3" type="ORF">Q766_06140</name>
</gene>
<protein>
    <recommendedName>
        <fullName evidence="2">Gliding motility protein GldL-like N-terminal domain-containing protein</fullName>
    </recommendedName>
</protein>
<comment type="caution">
    <text evidence="3">The sequence shown here is derived from an EMBL/GenBank/DDBJ whole genome shotgun (WGS) entry which is preliminary data.</text>
</comment>
<dbReference type="Proteomes" id="UP000030111">
    <property type="component" value="Unassembled WGS sequence"/>
</dbReference>
<dbReference type="RefSeq" id="WP_026991876.1">
    <property type="nucleotide sequence ID" value="NZ_JRLY01000004.1"/>
</dbReference>
<evidence type="ECO:0000313" key="3">
    <source>
        <dbReference type="EMBL" id="KGO93546.1"/>
    </source>
</evidence>
<accession>A0A0A2MPN6</accession>
<dbReference type="EMBL" id="JRLY01000004">
    <property type="protein sequence ID" value="KGO93546.1"/>
    <property type="molecule type" value="Genomic_DNA"/>
</dbReference>
<feature type="transmembrane region" description="Helical" evidence="1">
    <location>
        <begin position="7"/>
        <end position="26"/>
    </location>
</feature>